<accession>A0A3M7QHU4</accession>
<proteinExistence type="predicted"/>
<dbReference type="AlphaFoldDB" id="A0A3M7QHU4"/>
<dbReference type="EMBL" id="REGN01006072">
    <property type="protein sequence ID" value="RNA11006.1"/>
    <property type="molecule type" value="Genomic_DNA"/>
</dbReference>
<dbReference type="Proteomes" id="UP000276133">
    <property type="component" value="Unassembled WGS sequence"/>
</dbReference>
<evidence type="ECO:0000313" key="1">
    <source>
        <dbReference type="EMBL" id="RNA11006.1"/>
    </source>
</evidence>
<evidence type="ECO:0000313" key="2">
    <source>
        <dbReference type="Proteomes" id="UP000276133"/>
    </source>
</evidence>
<organism evidence="1 2">
    <name type="scientific">Brachionus plicatilis</name>
    <name type="common">Marine rotifer</name>
    <name type="synonym">Brachionus muelleri</name>
    <dbReference type="NCBI Taxonomy" id="10195"/>
    <lineage>
        <taxon>Eukaryota</taxon>
        <taxon>Metazoa</taxon>
        <taxon>Spiralia</taxon>
        <taxon>Gnathifera</taxon>
        <taxon>Rotifera</taxon>
        <taxon>Eurotatoria</taxon>
        <taxon>Monogononta</taxon>
        <taxon>Pseudotrocha</taxon>
        <taxon>Ploima</taxon>
        <taxon>Brachionidae</taxon>
        <taxon>Brachionus</taxon>
    </lineage>
</organism>
<sequence>MNYKESSTNSSPNQFFLYLYENHTTPKNLYKAVNFGVCIVYTYRIPSFNSDAPKAETCHAVDPAPKMVFKISLKEIEYWSKKFCEIHFFFTFSNRRNPLMIELSYI</sequence>
<comment type="caution">
    <text evidence="1">The sequence shown here is derived from an EMBL/GenBank/DDBJ whole genome shotgun (WGS) entry which is preliminary data.</text>
</comment>
<protein>
    <submittedName>
        <fullName evidence="1">Uncharacterized protein</fullName>
    </submittedName>
</protein>
<gene>
    <name evidence="1" type="ORF">BpHYR1_030878</name>
</gene>
<keyword evidence="2" id="KW-1185">Reference proteome</keyword>
<name>A0A3M7QHU4_BRAPC</name>
<reference evidence="1 2" key="1">
    <citation type="journal article" date="2018" name="Sci. Rep.">
        <title>Genomic signatures of local adaptation to the degree of environmental predictability in rotifers.</title>
        <authorList>
            <person name="Franch-Gras L."/>
            <person name="Hahn C."/>
            <person name="Garcia-Roger E.M."/>
            <person name="Carmona M.J."/>
            <person name="Serra M."/>
            <person name="Gomez A."/>
        </authorList>
    </citation>
    <scope>NUCLEOTIDE SEQUENCE [LARGE SCALE GENOMIC DNA]</scope>
    <source>
        <strain evidence="1">HYR1</strain>
    </source>
</reference>